<name>A0A5F0K8B2_9GAMM</name>
<evidence type="ECO:0000313" key="4">
    <source>
        <dbReference type="Proteomes" id="UP000297720"/>
    </source>
</evidence>
<dbReference type="EMBL" id="QORL01000032">
    <property type="protein sequence ID" value="TFF73692.1"/>
    <property type="molecule type" value="Genomic_DNA"/>
</dbReference>
<dbReference type="Proteomes" id="UP000297914">
    <property type="component" value="Unassembled WGS sequence"/>
</dbReference>
<feature type="transmembrane region" description="Helical" evidence="1">
    <location>
        <begin position="67"/>
        <end position="89"/>
    </location>
</feature>
<accession>A0A5F0K8B2</accession>
<keyword evidence="1" id="KW-0812">Transmembrane</keyword>
<keyword evidence="1" id="KW-1133">Transmembrane helix</keyword>
<evidence type="ECO:0000313" key="2">
    <source>
        <dbReference type="EMBL" id="TFF73692.1"/>
    </source>
</evidence>
<proteinExistence type="predicted"/>
<dbReference type="EMBL" id="QORK01000032">
    <property type="protein sequence ID" value="TFF77700.1"/>
    <property type="molecule type" value="Genomic_DNA"/>
</dbReference>
<protein>
    <submittedName>
        <fullName evidence="3">Uncharacterized protein</fullName>
    </submittedName>
</protein>
<dbReference type="Proteomes" id="UP000297720">
    <property type="component" value="Unassembled WGS sequence"/>
</dbReference>
<evidence type="ECO:0000313" key="3">
    <source>
        <dbReference type="EMBL" id="TFF77700.1"/>
    </source>
</evidence>
<sequence>MDTVLCAQRCGLVVLEGDMMDWVWDALRMLIAGIRQEGMTALLIVLLVAAGIGILEKLKNNRYGAGAGFMVVQVLLVIGALLFFCWAGYTATRPSDDDTKWIHEVGQYGL</sequence>
<keyword evidence="4" id="KW-1185">Reference proteome</keyword>
<evidence type="ECO:0000256" key="1">
    <source>
        <dbReference type="SAM" id="Phobius"/>
    </source>
</evidence>
<keyword evidence="1" id="KW-0472">Membrane</keyword>
<evidence type="ECO:0000313" key="5">
    <source>
        <dbReference type="Proteomes" id="UP000297914"/>
    </source>
</evidence>
<dbReference type="AlphaFoldDB" id="A0A5F0K8B2"/>
<comment type="caution">
    <text evidence="3">The sequence shown here is derived from an EMBL/GenBank/DDBJ whole genome shotgun (WGS) entry which is preliminary data.</text>
</comment>
<organism evidence="3 5">
    <name type="scientific">Aeromonas taiwanensis</name>
    <dbReference type="NCBI Taxonomy" id="633417"/>
    <lineage>
        <taxon>Bacteria</taxon>
        <taxon>Pseudomonadati</taxon>
        <taxon>Pseudomonadota</taxon>
        <taxon>Gammaproteobacteria</taxon>
        <taxon>Aeromonadales</taxon>
        <taxon>Aeromonadaceae</taxon>
        <taxon>Aeromonas</taxon>
    </lineage>
</organism>
<reference evidence="3 5" key="1">
    <citation type="submission" date="2018-06" db="EMBL/GenBank/DDBJ databases">
        <title>Occurrence of a novel blaKPC-2- and qnrS2- harbouring IncP6 plasmid from Aeromonas taiwanensis isolates recovered from the river sediments.</title>
        <authorList>
            <person name="Zheng B."/>
            <person name="Yu X."/>
            <person name="Xiao Y."/>
        </authorList>
    </citation>
    <scope>NUCLEOTIDE SEQUENCE [LARGE SCALE GENOMIC DNA]</scope>
    <source>
        <strain evidence="2 4">1713</strain>
        <strain evidence="3 5">198</strain>
    </source>
</reference>
<gene>
    <name evidence="2" type="ORF">DRM93_14465</name>
    <name evidence="3" type="ORF">DRM94_14465</name>
</gene>
<feature type="transmembrane region" description="Helical" evidence="1">
    <location>
        <begin position="38"/>
        <end position="55"/>
    </location>
</feature>